<name>A0A2S9IHQ5_9GAMM</name>
<keyword evidence="3" id="KW-1185">Reference proteome</keyword>
<dbReference type="EMBL" id="PDET01000001">
    <property type="protein sequence ID" value="PRD17321.1"/>
    <property type="molecule type" value="Genomic_DNA"/>
</dbReference>
<protein>
    <submittedName>
        <fullName evidence="2">Carbon-phosphorus lyase</fullName>
    </submittedName>
</protein>
<evidence type="ECO:0000259" key="1">
    <source>
        <dbReference type="Pfam" id="PF12706"/>
    </source>
</evidence>
<dbReference type="InterPro" id="IPR036866">
    <property type="entry name" value="RibonucZ/Hydroxyglut_hydro"/>
</dbReference>
<comment type="caution">
    <text evidence="2">The sequence shown here is derived from an EMBL/GenBank/DDBJ whole genome shotgun (WGS) entry which is preliminary data.</text>
</comment>
<dbReference type="SUPFAM" id="SSF56281">
    <property type="entry name" value="Metallo-hydrolase/oxidoreductase"/>
    <property type="match status" value="1"/>
</dbReference>
<gene>
    <name evidence="2" type="ORF">CQW29_01410</name>
</gene>
<sequence>MKIHFLGSAASEGIPNPFCRCNHCQQARRLKGKDIRTRSSAIIDDVMLIDVAPEFSQQLLRDGLDANGITDLLFTHTHPDHFNVGDLFSRMEGYGFELDHPLAVFGNDRAINGCAAVLPGFTKYRFEFNCLPPFVTVESHGYRLTPLLANHAKWELCYVWLIEKEGKTLFYGHDSGWFPEQTWQWLAGKLLDLVVLECTYGFNGNDRSDNHMSLETVFAAQQKLHDMHCLHDASQMVVSHISHSGGLMHEELVAACREKNITVAYDGLIVELNHGKA</sequence>
<accession>A0A2S9IHQ5</accession>
<dbReference type="GO" id="GO:0016829">
    <property type="term" value="F:lyase activity"/>
    <property type="evidence" value="ECO:0007669"/>
    <property type="project" value="UniProtKB-KW"/>
</dbReference>
<dbReference type="Pfam" id="PF12706">
    <property type="entry name" value="Lactamase_B_2"/>
    <property type="match status" value="1"/>
</dbReference>
<evidence type="ECO:0000313" key="3">
    <source>
        <dbReference type="Proteomes" id="UP000239181"/>
    </source>
</evidence>
<dbReference type="PANTHER" id="PTHR42663">
    <property type="entry name" value="HYDROLASE C777.06C-RELATED-RELATED"/>
    <property type="match status" value="1"/>
</dbReference>
<organism evidence="2 3">
    <name type="scientific">Pantoea coffeiphila</name>
    <dbReference type="NCBI Taxonomy" id="1465635"/>
    <lineage>
        <taxon>Bacteria</taxon>
        <taxon>Pseudomonadati</taxon>
        <taxon>Pseudomonadota</taxon>
        <taxon>Gammaproteobacteria</taxon>
        <taxon>Enterobacterales</taxon>
        <taxon>Erwiniaceae</taxon>
        <taxon>Pantoea</taxon>
    </lineage>
</organism>
<dbReference type="PANTHER" id="PTHR42663:SF6">
    <property type="entry name" value="HYDROLASE C777.06C-RELATED"/>
    <property type="match status" value="1"/>
</dbReference>
<keyword evidence="2" id="KW-0456">Lyase</keyword>
<reference evidence="2 3" key="1">
    <citation type="submission" date="2017-10" db="EMBL/GenBank/DDBJ databases">
        <title>Draft genome of two endophytic bacteria isolated from 'guarana' Paullinia cupana (Mart.) Ducke.</title>
        <authorList>
            <person name="Siqueira K.A."/>
            <person name="Liotti R.G."/>
            <person name="Mendes T.A."/>
            <person name="Soares M.A."/>
        </authorList>
    </citation>
    <scope>NUCLEOTIDE SEQUENCE [LARGE SCALE GENOMIC DNA]</scope>
    <source>
        <strain evidence="2 3">342</strain>
    </source>
</reference>
<dbReference type="OrthoDB" id="9803916at2"/>
<feature type="domain" description="Metallo-beta-lactamase" evidence="1">
    <location>
        <begin position="48"/>
        <end position="241"/>
    </location>
</feature>
<evidence type="ECO:0000313" key="2">
    <source>
        <dbReference type="EMBL" id="PRD17321.1"/>
    </source>
</evidence>
<dbReference type="AlphaFoldDB" id="A0A2S9IHQ5"/>
<dbReference type="RefSeq" id="WP_105590920.1">
    <property type="nucleotide sequence ID" value="NZ_PDET01000001.1"/>
</dbReference>
<proteinExistence type="predicted"/>
<dbReference type="InterPro" id="IPR001279">
    <property type="entry name" value="Metallo-B-lactamas"/>
</dbReference>
<dbReference type="Gene3D" id="3.60.15.10">
    <property type="entry name" value="Ribonuclease Z/Hydroxyacylglutathione hydrolase-like"/>
    <property type="match status" value="1"/>
</dbReference>
<dbReference type="Proteomes" id="UP000239181">
    <property type="component" value="Unassembled WGS sequence"/>
</dbReference>